<dbReference type="FunFam" id="3.40.1450.10:FF:000002">
    <property type="entry name" value="2,3-bisphosphoglycerate-independent phosphoglycerate mutase"/>
    <property type="match status" value="1"/>
</dbReference>
<keyword evidence="7 9" id="KW-0464">Manganese</keyword>
<dbReference type="HAMAP" id="MF_01038">
    <property type="entry name" value="GpmI"/>
    <property type="match status" value="1"/>
</dbReference>
<name>A0A1F8C420_9BACT</name>
<keyword evidence="5 9" id="KW-0479">Metal-binding</keyword>
<dbReference type="InterPro" id="IPR006124">
    <property type="entry name" value="Metalloenzyme"/>
</dbReference>
<dbReference type="EMBL" id="MGHL01000005">
    <property type="protein sequence ID" value="OGM70415.1"/>
    <property type="molecule type" value="Genomic_DNA"/>
</dbReference>
<evidence type="ECO:0000256" key="2">
    <source>
        <dbReference type="ARBA" id="ARBA00002315"/>
    </source>
</evidence>
<evidence type="ECO:0000256" key="7">
    <source>
        <dbReference type="ARBA" id="ARBA00023211"/>
    </source>
</evidence>
<dbReference type="InterPro" id="IPR017850">
    <property type="entry name" value="Alkaline_phosphatase_core_sf"/>
</dbReference>
<dbReference type="InterPro" id="IPR036646">
    <property type="entry name" value="PGAM_B_sf"/>
</dbReference>
<dbReference type="AlphaFoldDB" id="A0A1F8C420"/>
<comment type="caution">
    <text evidence="16">The sequence shown here is derived from an EMBL/GenBank/DDBJ whole genome shotgun (WGS) entry which is preliminary data.</text>
</comment>
<dbReference type="GO" id="GO:0030145">
    <property type="term" value="F:manganese ion binding"/>
    <property type="evidence" value="ECO:0007669"/>
    <property type="project" value="UniProtKB-UniRule"/>
</dbReference>
<feature type="active site" description="Phosphoserine intermediate" evidence="9 11">
    <location>
        <position position="73"/>
    </location>
</feature>
<accession>A0A1F8C420</accession>
<organism evidence="16 17">
    <name type="scientific">Candidatus Woesebacteria bacterium RIFCSPLOWO2_01_FULL_44_14</name>
    <dbReference type="NCBI Taxonomy" id="1802525"/>
    <lineage>
        <taxon>Bacteria</taxon>
        <taxon>Candidatus Woeseibacteriota</taxon>
    </lineage>
</organism>
<feature type="binding site" evidence="9 12">
    <location>
        <position position="134"/>
    </location>
    <ligand>
        <name>substrate</name>
    </ligand>
</feature>
<evidence type="ECO:0000256" key="9">
    <source>
        <dbReference type="HAMAP-Rule" id="MF_01038"/>
    </source>
</evidence>
<evidence type="ECO:0000313" key="17">
    <source>
        <dbReference type="Proteomes" id="UP000178429"/>
    </source>
</evidence>
<dbReference type="GO" id="GO:0005829">
    <property type="term" value="C:cytosol"/>
    <property type="evidence" value="ECO:0007669"/>
    <property type="project" value="TreeGrafter"/>
</dbReference>
<comment type="catalytic activity">
    <reaction evidence="1 9">
        <text>(2R)-2-phosphoglycerate = (2R)-3-phosphoglycerate</text>
        <dbReference type="Rhea" id="RHEA:15901"/>
        <dbReference type="ChEBI" id="CHEBI:58272"/>
        <dbReference type="ChEBI" id="CHEBI:58289"/>
        <dbReference type="EC" id="5.4.2.12"/>
    </reaction>
</comment>
<feature type="binding site" evidence="9 13">
    <location>
        <position position="445"/>
    </location>
    <ligand>
        <name>Mn(2+)</name>
        <dbReference type="ChEBI" id="CHEBI:29035"/>
        <label>1</label>
    </ligand>
</feature>
<comment type="cofactor">
    <cofactor evidence="9">
        <name>Mn(2+)</name>
        <dbReference type="ChEBI" id="CHEBI:29035"/>
    </cofactor>
    <text evidence="9">Binds 2 manganese ions per subunit.</text>
</comment>
<feature type="domain" description="Metalloenzyme" evidence="14">
    <location>
        <begin position="15"/>
        <end position="551"/>
    </location>
</feature>
<evidence type="ECO:0000256" key="4">
    <source>
        <dbReference type="ARBA" id="ARBA00008819"/>
    </source>
</evidence>
<dbReference type="NCBIfam" id="TIGR01307">
    <property type="entry name" value="pgm_bpd_ind"/>
    <property type="match status" value="1"/>
</dbReference>
<dbReference type="SUPFAM" id="SSF64158">
    <property type="entry name" value="2,3-Bisphosphoglycerate-independent phosphoglycerate mutase, substrate-binding domain"/>
    <property type="match status" value="1"/>
</dbReference>
<evidence type="ECO:0000256" key="5">
    <source>
        <dbReference type="ARBA" id="ARBA00022723"/>
    </source>
</evidence>
<evidence type="ECO:0000259" key="15">
    <source>
        <dbReference type="Pfam" id="PF06415"/>
    </source>
</evidence>
<dbReference type="InterPro" id="IPR005995">
    <property type="entry name" value="Pgm_bpd_ind"/>
</dbReference>
<feature type="binding site" evidence="9 13">
    <location>
        <position position="449"/>
    </location>
    <ligand>
        <name>Mn(2+)</name>
        <dbReference type="ChEBI" id="CHEBI:29035"/>
        <label>1</label>
    </ligand>
</feature>
<feature type="binding site" evidence="9 13">
    <location>
        <position position="514"/>
    </location>
    <ligand>
        <name>Mn(2+)</name>
        <dbReference type="ChEBI" id="CHEBI:29035"/>
        <label>1</label>
    </ligand>
</feature>
<dbReference type="GO" id="GO:0006007">
    <property type="term" value="P:glucose catabolic process"/>
    <property type="evidence" value="ECO:0007669"/>
    <property type="project" value="InterPro"/>
</dbReference>
<evidence type="ECO:0000256" key="12">
    <source>
        <dbReference type="PIRSR" id="PIRSR001492-2"/>
    </source>
</evidence>
<evidence type="ECO:0000256" key="13">
    <source>
        <dbReference type="PIRSR" id="PIRSR001492-3"/>
    </source>
</evidence>
<evidence type="ECO:0000256" key="3">
    <source>
        <dbReference type="ARBA" id="ARBA00004798"/>
    </source>
</evidence>
<feature type="binding site" evidence="9 12">
    <location>
        <begin position="277"/>
        <end position="280"/>
    </location>
    <ligand>
        <name>substrate</name>
    </ligand>
</feature>
<dbReference type="PIRSF" id="PIRSF001492">
    <property type="entry name" value="IPGAM"/>
    <property type="match status" value="1"/>
</dbReference>
<dbReference type="EC" id="5.4.2.12" evidence="9 10"/>
<dbReference type="GO" id="GO:0006096">
    <property type="term" value="P:glycolytic process"/>
    <property type="evidence" value="ECO:0007669"/>
    <property type="project" value="UniProtKB-UniRule"/>
</dbReference>
<feature type="binding site" evidence="9 12">
    <location>
        <position position="378"/>
    </location>
    <ligand>
        <name>substrate</name>
    </ligand>
</feature>
<evidence type="ECO:0000259" key="14">
    <source>
        <dbReference type="Pfam" id="PF01676"/>
    </source>
</evidence>
<feature type="binding site" evidence="9 13">
    <location>
        <position position="73"/>
    </location>
    <ligand>
        <name>Mn(2+)</name>
        <dbReference type="ChEBI" id="CHEBI:29035"/>
        <label>2</label>
    </ligand>
</feature>
<dbReference type="STRING" id="1802525.A2975_01780"/>
<dbReference type="PANTHER" id="PTHR31637:SF0">
    <property type="entry name" value="2,3-BISPHOSPHOGLYCERATE-INDEPENDENT PHOSPHOGLYCERATE MUTASE"/>
    <property type="match status" value="1"/>
</dbReference>
<feature type="binding site" evidence="9 13">
    <location>
        <position position="486"/>
    </location>
    <ligand>
        <name>Mn(2+)</name>
        <dbReference type="ChEBI" id="CHEBI:29035"/>
        <label>2</label>
    </ligand>
</feature>
<comment type="similarity">
    <text evidence="4 9">Belongs to the BPG-independent phosphoglycerate mutase family.</text>
</comment>
<comment type="function">
    <text evidence="2 9">Catalyzes the interconversion of 2-phosphoglycerate and 3-phosphoglycerate.</text>
</comment>
<evidence type="ECO:0000256" key="6">
    <source>
        <dbReference type="ARBA" id="ARBA00023152"/>
    </source>
</evidence>
<dbReference type="PANTHER" id="PTHR31637">
    <property type="entry name" value="2,3-BISPHOSPHOGLYCERATE-INDEPENDENT PHOSPHOGLYCERATE MUTASE"/>
    <property type="match status" value="1"/>
</dbReference>
<sequence>MIFANLFGKKQSDIKPVILLILDGWGLAPASAGNAISLAKKPNWDRYVASYPYGELIASGESVGLPANEDGNSEVGHLTIGAGRAIKQSLPRIEDAIKDGTFMDNNALLDAVAHVKKNSSKLHVMGLVSHGSVHSSLKHFWALLDFCKNQGVTGVCFHLFTDGRDAAPTEAVKVVAEIEEQLKATGAGSIATVTGRYFSMDRDGKWERTQKAYEAMVMGKGQVAASATEAIQVSYAAGITDEFIQPTVIHSRSVSLATSGVANTINDNDAVIFFNFRIDRPRQLTMAFVFPDFENLKTVDFGYIPYEKGRKERMQIAKGSTFKREKIAKNLFFVTMTEYQKSLPVSAIAFPPEVVSDSLPEVLAKNALPQMHLAESEKERMVTFYFNGMSDTKFPGEEDVIVASPRVATYDQRPQMSVGKLVREFKKELRKQKYSFFVVNFANPDMVAHSGNLKASIRAVEIVDRAMGELVAATLNFGGTAVITADHGNAEELLSFPTGSFYVTTQSGTVNTEHSGNPVPILVINKAWGPAKLGQGMLADVAPTILAIMKIAKPAAMTGRALLTIK</sequence>
<evidence type="ECO:0000256" key="10">
    <source>
        <dbReference type="NCBIfam" id="TIGR01307"/>
    </source>
</evidence>
<dbReference type="InterPro" id="IPR011258">
    <property type="entry name" value="BPG-indep_PGM_N"/>
</dbReference>
<feature type="domain" description="BPG-independent PGAM N-terminal" evidence="15">
    <location>
        <begin position="93"/>
        <end position="341"/>
    </location>
</feature>
<reference evidence="16 17" key="1">
    <citation type="journal article" date="2016" name="Nat. Commun.">
        <title>Thousands of microbial genomes shed light on interconnected biogeochemical processes in an aquifer system.</title>
        <authorList>
            <person name="Anantharaman K."/>
            <person name="Brown C.T."/>
            <person name="Hug L.A."/>
            <person name="Sharon I."/>
            <person name="Castelle C.J."/>
            <person name="Probst A.J."/>
            <person name="Thomas B.C."/>
            <person name="Singh A."/>
            <person name="Wilkins M.J."/>
            <person name="Karaoz U."/>
            <person name="Brodie E.L."/>
            <person name="Williams K.H."/>
            <person name="Hubbard S.S."/>
            <person name="Banfield J.F."/>
        </authorList>
    </citation>
    <scope>NUCLEOTIDE SEQUENCE [LARGE SCALE GENOMIC DNA]</scope>
</reference>
<feature type="binding site" evidence="9 12">
    <location>
        <position position="196"/>
    </location>
    <ligand>
        <name>substrate</name>
    </ligand>
</feature>
<evidence type="ECO:0000256" key="11">
    <source>
        <dbReference type="PIRSR" id="PIRSR001492-1"/>
    </source>
</evidence>
<keyword evidence="6 9" id="KW-0324">Glycolysis</keyword>
<keyword evidence="8 9" id="KW-0413">Isomerase</keyword>
<dbReference type="Pfam" id="PF01676">
    <property type="entry name" value="Metalloenzyme"/>
    <property type="match status" value="1"/>
</dbReference>
<dbReference type="UniPathway" id="UPA00109">
    <property type="reaction ID" value="UER00186"/>
</dbReference>
<dbReference type="Pfam" id="PF06415">
    <property type="entry name" value="iPGM_N"/>
    <property type="match status" value="1"/>
</dbReference>
<proteinExistence type="inferred from homology"/>
<dbReference type="Gene3D" id="3.40.1450.10">
    <property type="entry name" value="BPG-independent phosphoglycerate mutase, domain B"/>
    <property type="match status" value="1"/>
</dbReference>
<evidence type="ECO:0000313" key="16">
    <source>
        <dbReference type="EMBL" id="OGM70415.1"/>
    </source>
</evidence>
<feature type="binding site" evidence="9 12">
    <location>
        <begin position="164"/>
        <end position="165"/>
    </location>
    <ligand>
        <name>substrate</name>
    </ligand>
</feature>
<feature type="binding site" evidence="9 12">
    <location>
        <position position="202"/>
    </location>
    <ligand>
        <name>substrate</name>
    </ligand>
</feature>
<dbReference type="GO" id="GO:0004619">
    <property type="term" value="F:phosphoglycerate mutase activity"/>
    <property type="evidence" value="ECO:0007669"/>
    <property type="project" value="UniProtKB-UniRule"/>
</dbReference>
<comment type="subunit">
    <text evidence="9">Monomer.</text>
</comment>
<gene>
    <name evidence="9" type="primary">gpmI</name>
    <name evidence="16" type="ORF">A2975_01780</name>
</gene>
<dbReference type="Proteomes" id="UP000178429">
    <property type="component" value="Unassembled WGS sequence"/>
</dbReference>
<protein>
    <recommendedName>
        <fullName evidence="9 10">2,3-bisphosphoglycerate-independent phosphoglycerate mutase</fullName>
        <shortName evidence="9">BPG-independent PGAM</shortName>
        <shortName evidence="9">Phosphoglyceromutase</shortName>
        <shortName evidence="9">iPGM</shortName>
        <ecNumber evidence="9 10">5.4.2.12</ecNumber>
    </recommendedName>
</protein>
<comment type="pathway">
    <text evidence="3 9">Carbohydrate degradation; glycolysis; pyruvate from D-glyceraldehyde 3-phosphate: step 3/5.</text>
</comment>
<evidence type="ECO:0000256" key="1">
    <source>
        <dbReference type="ARBA" id="ARBA00000370"/>
    </source>
</evidence>
<feature type="binding site" evidence="9 13">
    <location>
        <position position="487"/>
    </location>
    <ligand>
        <name>Mn(2+)</name>
        <dbReference type="ChEBI" id="CHEBI:29035"/>
        <label>2</label>
    </ligand>
</feature>
<evidence type="ECO:0000256" key="8">
    <source>
        <dbReference type="ARBA" id="ARBA00023235"/>
    </source>
</evidence>
<feature type="binding site" evidence="9 13">
    <location>
        <position position="23"/>
    </location>
    <ligand>
        <name>Mn(2+)</name>
        <dbReference type="ChEBI" id="CHEBI:29035"/>
        <label>2</label>
    </ligand>
</feature>
<dbReference type="SUPFAM" id="SSF53649">
    <property type="entry name" value="Alkaline phosphatase-like"/>
    <property type="match status" value="1"/>
</dbReference>
<dbReference type="Gene3D" id="3.40.720.10">
    <property type="entry name" value="Alkaline Phosphatase, subunit A"/>
    <property type="match status" value="1"/>
</dbReference>
<dbReference type="CDD" id="cd16010">
    <property type="entry name" value="iPGM"/>
    <property type="match status" value="1"/>
</dbReference>